<evidence type="ECO:0008006" key="3">
    <source>
        <dbReference type="Google" id="ProtNLM"/>
    </source>
</evidence>
<proteinExistence type="predicted"/>
<protein>
    <recommendedName>
        <fullName evidence="3">Glycosyltransferase 2-like domain-containing protein</fullName>
    </recommendedName>
</protein>
<organism evidence="1 2">
    <name type="scientific">Candidatus Collierbacteria bacterium RIFCSPHIGHO2_02_FULL_49_10</name>
    <dbReference type="NCBI Taxonomy" id="1817723"/>
    <lineage>
        <taxon>Bacteria</taxon>
        <taxon>Candidatus Collieribacteriota</taxon>
    </lineage>
</organism>
<name>A0A1F5ERA2_9BACT</name>
<reference evidence="1 2" key="1">
    <citation type="journal article" date="2016" name="Nat. Commun.">
        <title>Thousands of microbial genomes shed light on interconnected biogeochemical processes in an aquifer system.</title>
        <authorList>
            <person name="Anantharaman K."/>
            <person name="Brown C.T."/>
            <person name="Hug L.A."/>
            <person name="Sharon I."/>
            <person name="Castelle C.J."/>
            <person name="Probst A.J."/>
            <person name="Thomas B.C."/>
            <person name="Singh A."/>
            <person name="Wilkins M.J."/>
            <person name="Karaoz U."/>
            <person name="Brodie E.L."/>
            <person name="Williams K.H."/>
            <person name="Hubbard S.S."/>
            <person name="Banfield J.F."/>
        </authorList>
    </citation>
    <scope>NUCLEOTIDE SEQUENCE [LARGE SCALE GENOMIC DNA]</scope>
</reference>
<accession>A0A1F5ERA2</accession>
<dbReference type="SUPFAM" id="SSF53448">
    <property type="entry name" value="Nucleotide-diphospho-sugar transferases"/>
    <property type="match status" value="1"/>
</dbReference>
<comment type="caution">
    <text evidence="1">The sequence shown here is derived from an EMBL/GenBank/DDBJ whole genome shotgun (WGS) entry which is preliminary data.</text>
</comment>
<dbReference type="Gene3D" id="3.90.550.10">
    <property type="entry name" value="Spore Coat Polysaccharide Biosynthesis Protein SpsA, Chain A"/>
    <property type="match status" value="1"/>
</dbReference>
<evidence type="ECO:0000313" key="2">
    <source>
        <dbReference type="Proteomes" id="UP000177390"/>
    </source>
</evidence>
<dbReference type="Proteomes" id="UP000177390">
    <property type="component" value="Unassembled WGS sequence"/>
</dbReference>
<dbReference type="EMBL" id="MFAH01000070">
    <property type="protein sequence ID" value="OGD69870.1"/>
    <property type="molecule type" value="Genomic_DNA"/>
</dbReference>
<gene>
    <name evidence="1" type="ORF">A3D09_02365</name>
</gene>
<dbReference type="AlphaFoldDB" id="A0A1F5ERA2"/>
<evidence type="ECO:0000313" key="1">
    <source>
        <dbReference type="EMBL" id="OGD69870.1"/>
    </source>
</evidence>
<dbReference type="InterPro" id="IPR029044">
    <property type="entry name" value="Nucleotide-diphossugar_trans"/>
</dbReference>
<sequence length="280" mass="32381">MKKAKIIVHCLTQNEGRLIWYTINSVLPFIDKMMIWDMSSTDGNWEIIKSIKSPKIELNRVGPGNPDYLTVVRQQMLEATPKDFTWVMILDGDEVWPGKSIKTVTEFAKNSPEYESIVVRTNNLVGDIYHRLPESAGKYHLAGKVGHLALRFMNRKKISGLHVFRPHGLQGYFDGDDRLVQDRDQEKIKFFDVYYHHATHLPRSLARGGDSAVPKRTQKIKYELGEEIETRWIPEVFFAAHPKTVPNLTKHAPLSFWIISFILTIPRRIKRTIFPGKHGY</sequence>